<keyword evidence="2" id="KW-0472">Membrane</keyword>
<organism evidence="3 4">
    <name type="scientific">Elasticomyces elasticus</name>
    <dbReference type="NCBI Taxonomy" id="574655"/>
    <lineage>
        <taxon>Eukaryota</taxon>
        <taxon>Fungi</taxon>
        <taxon>Dikarya</taxon>
        <taxon>Ascomycota</taxon>
        <taxon>Pezizomycotina</taxon>
        <taxon>Dothideomycetes</taxon>
        <taxon>Dothideomycetidae</taxon>
        <taxon>Mycosphaerellales</taxon>
        <taxon>Teratosphaeriaceae</taxon>
        <taxon>Elasticomyces</taxon>
    </lineage>
</organism>
<keyword evidence="2" id="KW-1133">Transmembrane helix</keyword>
<protein>
    <submittedName>
        <fullName evidence="3">Uncharacterized protein</fullName>
    </submittedName>
</protein>
<comment type="caution">
    <text evidence="3">The sequence shown here is derived from an EMBL/GenBank/DDBJ whole genome shotgun (WGS) entry which is preliminary data.</text>
</comment>
<reference evidence="3" key="1">
    <citation type="submission" date="2023-08" db="EMBL/GenBank/DDBJ databases">
        <title>Black Yeasts Isolated from many extreme environments.</title>
        <authorList>
            <person name="Coleine C."/>
            <person name="Stajich J.E."/>
            <person name="Selbmann L."/>
        </authorList>
    </citation>
    <scope>NUCLEOTIDE SEQUENCE</scope>
    <source>
        <strain evidence="3">CCFEE 5810</strain>
    </source>
</reference>
<evidence type="ECO:0000313" key="3">
    <source>
        <dbReference type="EMBL" id="KAK5694487.1"/>
    </source>
</evidence>
<accession>A0AAN7WB34</accession>
<evidence type="ECO:0000256" key="1">
    <source>
        <dbReference type="SAM" id="MobiDB-lite"/>
    </source>
</evidence>
<dbReference type="EMBL" id="JAVRQU010000015">
    <property type="protein sequence ID" value="KAK5694487.1"/>
    <property type="molecule type" value="Genomic_DNA"/>
</dbReference>
<proteinExistence type="predicted"/>
<feature type="compositionally biased region" description="Pro residues" evidence="1">
    <location>
        <begin position="65"/>
        <end position="76"/>
    </location>
</feature>
<evidence type="ECO:0000313" key="4">
    <source>
        <dbReference type="Proteomes" id="UP001310594"/>
    </source>
</evidence>
<feature type="compositionally biased region" description="Low complexity" evidence="1">
    <location>
        <begin position="46"/>
        <end position="64"/>
    </location>
</feature>
<sequence>MVQAALIAVLVIVVLVLLICIFGILRSPGPAGWASQAPPGGRTKRPQNQPQQLQNQTRDQSQQPSQPPVQAPPPPTQQQNTNVDVIKPGPVLPRPVFSRGKAPMIADGRPGQDEINTLADVGMSRPQRRGA</sequence>
<feature type="transmembrane region" description="Helical" evidence="2">
    <location>
        <begin position="6"/>
        <end position="25"/>
    </location>
</feature>
<dbReference type="Proteomes" id="UP001310594">
    <property type="component" value="Unassembled WGS sequence"/>
</dbReference>
<gene>
    <name evidence="3" type="ORF">LTR97_009077</name>
</gene>
<evidence type="ECO:0000256" key="2">
    <source>
        <dbReference type="SAM" id="Phobius"/>
    </source>
</evidence>
<name>A0AAN7WB34_9PEZI</name>
<dbReference type="AlphaFoldDB" id="A0AAN7WB34"/>
<keyword evidence="2" id="KW-0812">Transmembrane</keyword>
<feature type="region of interest" description="Disordered" evidence="1">
    <location>
        <begin position="27"/>
        <end position="131"/>
    </location>
</feature>